<keyword evidence="4" id="KW-0732">Signal</keyword>
<reference evidence="7 8" key="1">
    <citation type="submission" date="2023-06" db="EMBL/GenBank/DDBJ databases">
        <title>Aquibacillus rhizosphaerae LR5S19.</title>
        <authorList>
            <person name="Sun J.-Q."/>
        </authorList>
    </citation>
    <scope>NUCLEOTIDE SEQUENCE [LARGE SCALE GENOMIC DNA]</scope>
    <source>
        <strain evidence="7 8">LR5S19</strain>
    </source>
</reference>
<comment type="caution">
    <text evidence="7">The sequence shown here is derived from an EMBL/GenBank/DDBJ whole genome shotgun (WGS) entry which is preliminary data.</text>
</comment>
<evidence type="ECO:0000256" key="4">
    <source>
        <dbReference type="ARBA" id="ARBA00022729"/>
    </source>
</evidence>
<dbReference type="Pfam" id="PF01497">
    <property type="entry name" value="Peripla_BP_2"/>
    <property type="match status" value="1"/>
</dbReference>
<evidence type="ECO:0000313" key="7">
    <source>
        <dbReference type="EMBL" id="MDL4842143.1"/>
    </source>
</evidence>
<dbReference type="InterPro" id="IPR002491">
    <property type="entry name" value="ABC_transptr_periplasmic_BD"/>
</dbReference>
<keyword evidence="8" id="KW-1185">Reference proteome</keyword>
<comment type="subcellular location">
    <subcellularLocation>
        <location evidence="1">Cell membrane</location>
        <topology evidence="1">Lipid-anchor</topology>
    </subcellularLocation>
</comment>
<dbReference type="InterPro" id="IPR051313">
    <property type="entry name" value="Bact_iron-sidero_bind"/>
</dbReference>
<feature type="compositionally biased region" description="Acidic residues" evidence="5">
    <location>
        <begin position="43"/>
        <end position="58"/>
    </location>
</feature>
<accession>A0ABT7L8F6</accession>
<dbReference type="Proteomes" id="UP001235343">
    <property type="component" value="Unassembled WGS sequence"/>
</dbReference>
<evidence type="ECO:0000256" key="3">
    <source>
        <dbReference type="ARBA" id="ARBA00022448"/>
    </source>
</evidence>
<feature type="domain" description="Fe/B12 periplasmic-binding" evidence="6">
    <location>
        <begin position="79"/>
        <end position="339"/>
    </location>
</feature>
<dbReference type="SUPFAM" id="SSF53807">
    <property type="entry name" value="Helical backbone' metal receptor"/>
    <property type="match status" value="1"/>
</dbReference>
<feature type="compositionally biased region" description="Polar residues" evidence="5">
    <location>
        <begin position="29"/>
        <end position="42"/>
    </location>
</feature>
<dbReference type="Gene3D" id="3.40.50.1980">
    <property type="entry name" value="Nitrogenase molybdenum iron protein domain"/>
    <property type="match status" value="2"/>
</dbReference>
<name>A0ABT7L8F6_9BACI</name>
<evidence type="ECO:0000256" key="1">
    <source>
        <dbReference type="ARBA" id="ARBA00004193"/>
    </source>
</evidence>
<proteinExistence type="inferred from homology"/>
<organism evidence="7 8">
    <name type="scientific">Aquibacillus rhizosphaerae</name>
    <dbReference type="NCBI Taxonomy" id="3051431"/>
    <lineage>
        <taxon>Bacteria</taxon>
        <taxon>Bacillati</taxon>
        <taxon>Bacillota</taxon>
        <taxon>Bacilli</taxon>
        <taxon>Bacillales</taxon>
        <taxon>Bacillaceae</taxon>
        <taxon>Aquibacillus</taxon>
    </lineage>
</organism>
<sequence length="339" mass="38041">MFKTISIGIIQVFILVALLVLAGCGGNGQAETSSDSNTNEQTLDTEESSNEEDVTENSEDTRVIEHALGETEVSGTPSKVVTLFQGATDASLLLEIQPAGAVEAWVEKPWYNYIRDEMDGVTNLGLETQPNIEEIIALQPDLIIASKTRHEEIYDQLSNIAPTVVTEDHFHWKEILSLTADALNKEEEEQAFLTEWEEKVMNFKEKLGSELENTEVAIVGFRSDHARIFYNTFPALIIDELGLKRPANQVGDDWGVKLTSKENIPEMDADIIFDMTSVSRDDGRVDTREDWVNHPLWANLRAVQNDRVYSVDPVIWTNGSGPIAATKMLEDLYEYFELE</sequence>
<evidence type="ECO:0000256" key="5">
    <source>
        <dbReference type="SAM" id="MobiDB-lite"/>
    </source>
</evidence>
<evidence type="ECO:0000313" key="8">
    <source>
        <dbReference type="Proteomes" id="UP001235343"/>
    </source>
</evidence>
<evidence type="ECO:0000259" key="6">
    <source>
        <dbReference type="PROSITE" id="PS50983"/>
    </source>
</evidence>
<dbReference type="PANTHER" id="PTHR30532">
    <property type="entry name" value="IRON III DICITRATE-BINDING PERIPLASMIC PROTEIN"/>
    <property type="match status" value="1"/>
</dbReference>
<dbReference type="CDD" id="cd01146">
    <property type="entry name" value="FhuD"/>
    <property type="match status" value="1"/>
</dbReference>
<keyword evidence="3" id="KW-0813">Transport</keyword>
<comment type="similarity">
    <text evidence="2">Belongs to the bacterial solute-binding protein 8 family.</text>
</comment>
<dbReference type="EMBL" id="JASTZU010000057">
    <property type="protein sequence ID" value="MDL4842143.1"/>
    <property type="molecule type" value="Genomic_DNA"/>
</dbReference>
<protein>
    <submittedName>
        <fullName evidence="7">Iron-siderophore ABC transporter substrate-binding protein</fullName>
    </submittedName>
</protein>
<dbReference type="PROSITE" id="PS51257">
    <property type="entry name" value="PROKAR_LIPOPROTEIN"/>
    <property type="match status" value="1"/>
</dbReference>
<feature type="region of interest" description="Disordered" evidence="5">
    <location>
        <begin position="29"/>
        <end position="60"/>
    </location>
</feature>
<dbReference type="PANTHER" id="PTHR30532:SF21">
    <property type="entry name" value="SIDEROPHORE-BINDING LIPOPROTEIN YFIY-RELATED"/>
    <property type="match status" value="1"/>
</dbReference>
<evidence type="ECO:0000256" key="2">
    <source>
        <dbReference type="ARBA" id="ARBA00008814"/>
    </source>
</evidence>
<dbReference type="PROSITE" id="PS50983">
    <property type="entry name" value="FE_B12_PBP"/>
    <property type="match status" value="1"/>
</dbReference>
<gene>
    <name evidence="7" type="ORF">QQS35_17025</name>
</gene>
<dbReference type="RefSeq" id="WP_285933426.1">
    <property type="nucleotide sequence ID" value="NZ_JASTZU010000057.1"/>
</dbReference>